<dbReference type="EC" id="3.1.21.4" evidence="6"/>
<evidence type="ECO:0000256" key="4">
    <source>
        <dbReference type="ARBA" id="ARBA00022801"/>
    </source>
</evidence>
<dbReference type="InterPro" id="IPR019045">
    <property type="entry name" value="Restrct_endonuc_II_HinfI"/>
</dbReference>
<dbReference type="AlphaFoldDB" id="A0A1J4RRP8"/>
<dbReference type="Pfam" id="PF09520">
    <property type="entry name" value="RE_TdeIII"/>
    <property type="match status" value="1"/>
</dbReference>
<accession>A0A1J4RRP8</accession>
<evidence type="ECO:0000256" key="3">
    <source>
        <dbReference type="ARBA" id="ARBA00022759"/>
    </source>
</evidence>
<evidence type="ECO:0000256" key="1">
    <source>
        <dbReference type="ARBA" id="ARBA00022722"/>
    </source>
</evidence>
<proteinExistence type="predicted"/>
<keyword evidence="4" id="KW-0378">Hydrolase</keyword>
<protein>
    <recommendedName>
        <fullName evidence="6">type II site-specific deoxyribonuclease</fullName>
        <ecNumber evidence="6">3.1.21.4</ecNumber>
    </recommendedName>
</protein>
<dbReference type="GO" id="GO:0009307">
    <property type="term" value="P:DNA restriction-modification system"/>
    <property type="evidence" value="ECO:0007669"/>
    <property type="project" value="InterPro"/>
</dbReference>
<evidence type="ECO:0000313" key="7">
    <source>
        <dbReference type="EMBL" id="OIN89050.1"/>
    </source>
</evidence>
<comment type="caution">
    <text evidence="7">The sequence shown here is derived from an EMBL/GenBank/DDBJ whole genome shotgun (WGS) entry which is preliminary data.</text>
</comment>
<organism evidence="7 8">
    <name type="scientific">Candidatus Berkelbacteria bacterium CG1_02_42_45</name>
    <dbReference type="NCBI Taxonomy" id="1805036"/>
    <lineage>
        <taxon>Bacteria</taxon>
        <taxon>Candidatus Berkelbacteria</taxon>
    </lineage>
</organism>
<keyword evidence="2" id="KW-0680">Restriction system</keyword>
<reference evidence="7 8" key="1">
    <citation type="journal article" date="2016" name="Environ. Microbiol.">
        <title>Genomic resolution of a cold subsurface aquifer community provides metabolic insights for novel microbes adapted to high CO concentrations.</title>
        <authorList>
            <person name="Probst A.J."/>
            <person name="Castelle C.J."/>
            <person name="Singh A."/>
            <person name="Brown C.T."/>
            <person name="Anantharaman K."/>
            <person name="Sharon I."/>
            <person name="Hug L.A."/>
            <person name="Burstein D."/>
            <person name="Emerson J.B."/>
            <person name="Thomas B.C."/>
            <person name="Banfield J.F."/>
        </authorList>
    </citation>
    <scope>NUCLEOTIDE SEQUENCE [LARGE SCALE GENOMIC DNA]</scope>
    <source>
        <strain evidence="7">CG1_02_42_45</strain>
    </source>
</reference>
<evidence type="ECO:0000313" key="8">
    <source>
        <dbReference type="Proteomes" id="UP000182753"/>
    </source>
</evidence>
<evidence type="ECO:0000256" key="5">
    <source>
        <dbReference type="ARBA" id="ARBA00093760"/>
    </source>
</evidence>
<name>A0A1J4RRP8_9BACT</name>
<dbReference type="EMBL" id="MNUJ01000052">
    <property type="protein sequence ID" value="OIN89050.1"/>
    <property type="molecule type" value="Genomic_DNA"/>
</dbReference>
<sequence>MKKISTEEAIKHLVGTAVDAYAQGFQSRHEAEFDNPDGVINMKIHNVFIEALGKEIQYYTALVRSLDSSLGGMLEKLAINIAKLNFEVHKNVEGPLLPEQTQNIAEILEKYKRRTIRPTIADYQILRKSSKFDKTLTKRHDSDYYLIDKNSNSHFLIELKIGGDLDNKKARSEKEAILEQFAILSNTLPINSDIKIFFATAYNRFGENKPWKQERVKQFFSTDELLIGRDFWNFVCHSENGYSIVLDAYRKNSHLIKEALDSIKQTYLG</sequence>
<dbReference type="GO" id="GO:0003677">
    <property type="term" value="F:DNA binding"/>
    <property type="evidence" value="ECO:0007669"/>
    <property type="project" value="InterPro"/>
</dbReference>
<dbReference type="GO" id="GO:0009036">
    <property type="term" value="F:type II site-specific deoxyribonuclease activity"/>
    <property type="evidence" value="ECO:0007669"/>
    <property type="project" value="InterPro"/>
</dbReference>
<dbReference type="Proteomes" id="UP000182753">
    <property type="component" value="Unassembled WGS sequence"/>
</dbReference>
<evidence type="ECO:0000256" key="2">
    <source>
        <dbReference type="ARBA" id="ARBA00022747"/>
    </source>
</evidence>
<comment type="catalytic activity">
    <reaction evidence="5">
        <text>Endonucleolytic cleavage of DNA to give specific double-stranded fragments with terminal 5'-phosphates.</text>
        <dbReference type="EC" id="3.1.21.4"/>
    </reaction>
</comment>
<evidence type="ECO:0000256" key="6">
    <source>
        <dbReference type="ARBA" id="ARBA00093790"/>
    </source>
</evidence>
<keyword evidence="1" id="KW-0540">Nuclease</keyword>
<keyword evidence="3" id="KW-0255">Endonuclease</keyword>
<gene>
    <name evidence="7" type="ORF">AUJ40_02575</name>
</gene>